<name>A0A6C0D1L3_9ZZZZ</name>
<dbReference type="AlphaFoldDB" id="A0A6C0D1L3"/>
<sequence length="43" mass="4859">MNKAMKKTLKNLSAFLKRVFKCGCKTRKGKSRKITRGKVMKGG</sequence>
<protein>
    <submittedName>
        <fullName evidence="1">Uncharacterized protein</fullName>
    </submittedName>
</protein>
<reference evidence="1" key="1">
    <citation type="journal article" date="2020" name="Nature">
        <title>Giant virus diversity and host interactions through global metagenomics.</title>
        <authorList>
            <person name="Schulz F."/>
            <person name="Roux S."/>
            <person name="Paez-Espino D."/>
            <person name="Jungbluth S."/>
            <person name="Walsh D.A."/>
            <person name="Denef V.J."/>
            <person name="McMahon K.D."/>
            <person name="Konstantinidis K.T."/>
            <person name="Eloe-Fadrosh E.A."/>
            <person name="Kyrpides N.C."/>
            <person name="Woyke T."/>
        </authorList>
    </citation>
    <scope>NUCLEOTIDE SEQUENCE</scope>
    <source>
        <strain evidence="1">GVMAG-M-3300023174-107</strain>
    </source>
</reference>
<evidence type="ECO:0000313" key="1">
    <source>
        <dbReference type="EMBL" id="QHT10417.1"/>
    </source>
</evidence>
<accession>A0A6C0D1L3</accession>
<organism evidence="1">
    <name type="scientific">viral metagenome</name>
    <dbReference type="NCBI Taxonomy" id="1070528"/>
    <lineage>
        <taxon>unclassified sequences</taxon>
        <taxon>metagenomes</taxon>
        <taxon>organismal metagenomes</taxon>
    </lineage>
</organism>
<dbReference type="EMBL" id="MN739520">
    <property type="protein sequence ID" value="QHT10417.1"/>
    <property type="molecule type" value="Genomic_DNA"/>
</dbReference>
<proteinExistence type="predicted"/>